<accession>D7G825</accession>
<dbReference type="NCBIfam" id="NF047352">
    <property type="entry name" value="P_loop_sacsin"/>
    <property type="match status" value="1"/>
</dbReference>
<dbReference type="eggNOG" id="ENOG502QQPY">
    <property type="taxonomic scope" value="Eukaryota"/>
</dbReference>
<feature type="domain" description="Sacsin/Nov" evidence="1">
    <location>
        <begin position="16"/>
        <end position="174"/>
    </location>
</feature>
<dbReference type="GO" id="GO:0030544">
    <property type="term" value="F:Hsp70 protein binding"/>
    <property type="evidence" value="ECO:0007669"/>
    <property type="project" value="TreeGrafter"/>
</dbReference>
<dbReference type="InParanoid" id="D7G825"/>
<keyword evidence="3" id="KW-1185">Reference proteome</keyword>
<dbReference type="Gene3D" id="3.30.565.10">
    <property type="entry name" value="Histidine kinase-like ATPase, C-terminal domain"/>
    <property type="match status" value="1"/>
</dbReference>
<dbReference type="PANTHER" id="PTHR15600">
    <property type="entry name" value="SACSIN"/>
    <property type="match status" value="1"/>
</dbReference>
<dbReference type="AlphaFoldDB" id="D7G825"/>
<evidence type="ECO:0000313" key="3">
    <source>
        <dbReference type="Proteomes" id="UP000002630"/>
    </source>
</evidence>
<dbReference type="PANTHER" id="PTHR15600:SF42">
    <property type="entry name" value="SACSIN"/>
    <property type="match status" value="1"/>
</dbReference>
<dbReference type="InterPro" id="IPR058210">
    <property type="entry name" value="SACS/Nov_dom"/>
</dbReference>
<reference evidence="2 3" key="1">
    <citation type="journal article" date="2010" name="Nature">
        <title>The Ectocarpus genome and the independent evolution of multicellularity in brown algae.</title>
        <authorList>
            <person name="Cock J.M."/>
            <person name="Sterck L."/>
            <person name="Rouze P."/>
            <person name="Scornet D."/>
            <person name="Allen A.E."/>
            <person name="Amoutzias G."/>
            <person name="Anthouard V."/>
            <person name="Artiguenave F."/>
            <person name="Aury J.M."/>
            <person name="Badger J.H."/>
            <person name="Beszteri B."/>
            <person name="Billiau K."/>
            <person name="Bonnet E."/>
            <person name="Bothwell J.H."/>
            <person name="Bowler C."/>
            <person name="Boyen C."/>
            <person name="Brownlee C."/>
            <person name="Carrano C.J."/>
            <person name="Charrier B."/>
            <person name="Cho G.Y."/>
            <person name="Coelho S.M."/>
            <person name="Collen J."/>
            <person name="Corre E."/>
            <person name="Da Silva C."/>
            <person name="Delage L."/>
            <person name="Delaroque N."/>
            <person name="Dittami S.M."/>
            <person name="Doulbeau S."/>
            <person name="Elias M."/>
            <person name="Farnham G."/>
            <person name="Gachon C.M."/>
            <person name="Gschloessl B."/>
            <person name="Heesch S."/>
            <person name="Jabbari K."/>
            <person name="Jubin C."/>
            <person name="Kawai H."/>
            <person name="Kimura K."/>
            <person name="Kloareg B."/>
            <person name="Kupper F.C."/>
            <person name="Lang D."/>
            <person name="Le Bail A."/>
            <person name="Leblanc C."/>
            <person name="Lerouge P."/>
            <person name="Lohr M."/>
            <person name="Lopez P.J."/>
            <person name="Martens C."/>
            <person name="Maumus F."/>
            <person name="Michel G."/>
            <person name="Miranda-Saavedra D."/>
            <person name="Morales J."/>
            <person name="Moreau H."/>
            <person name="Motomura T."/>
            <person name="Nagasato C."/>
            <person name="Napoli C.A."/>
            <person name="Nelson D.R."/>
            <person name="Nyvall-Collen P."/>
            <person name="Peters A.F."/>
            <person name="Pommier C."/>
            <person name="Potin P."/>
            <person name="Poulain J."/>
            <person name="Quesneville H."/>
            <person name="Read B."/>
            <person name="Rensing S.A."/>
            <person name="Ritter A."/>
            <person name="Rousvoal S."/>
            <person name="Samanta M."/>
            <person name="Samson G."/>
            <person name="Schroeder D.C."/>
            <person name="Segurens B."/>
            <person name="Strittmatter M."/>
            <person name="Tonon T."/>
            <person name="Tregear J.W."/>
            <person name="Valentin K."/>
            <person name="von Dassow P."/>
            <person name="Yamagishi T."/>
            <person name="Van de Peer Y."/>
            <person name="Wincker P."/>
        </authorList>
    </citation>
    <scope>NUCLEOTIDE SEQUENCE [LARGE SCALE GENOMIC DNA]</scope>
    <source>
        <strain evidence="3">Ec32 / CCAP1310/4</strain>
    </source>
</reference>
<proteinExistence type="predicted"/>
<dbReference type="InterPro" id="IPR036890">
    <property type="entry name" value="HATPase_C_sf"/>
</dbReference>
<protein>
    <recommendedName>
        <fullName evidence="1">Sacsin/Nov domain-containing protein</fullName>
    </recommendedName>
</protein>
<dbReference type="OrthoDB" id="1262810at2759"/>
<dbReference type="Proteomes" id="UP000002630">
    <property type="component" value="Linkage Group LG16"/>
</dbReference>
<sequence>MEQKEEWFGEDFGQKIDLTVRIREILRNYPEGTSILKELVQNADDAGAREVRLCLDLRQHGTEGLPSLALAQFQGPALLVFNDGVFTDTDFRSIQRIGDSLKKDTSKGGKTGRFGIGFNSVYHLTELPAFVSAGKWCSFDPQAKFLPNVNPANPGKMVDFIKYPETVKRYPDQVCIRVKHQRWGGRAACWG</sequence>
<gene>
    <name evidence="2" type="ORF">Esi_0086_0105</name>
</gene>
<name>D7G825_ECTSI</name>
<dbReference type="InterPro" id="IPR052972">
    <property type="entry name" value="Sacsin_chaperone_reg"/>
</dbReference>
<organism evidence="2 3">
    <name type="scientific">Ectocarpus siliculosus</name>
    <name type="common">Brown alga</name>
    <name type="synonym">Conferva siliculosa</name>
    <dbReference type="NCBI Taxonomy" id="2880"/>
    <lineage>
        <taxon>Eukaryota</taxon>
        <taxon>Sar</taxon>
        <taxon>Stramenopiles</taxon>
        <taxon>Ochrophyta</taxon>
        <taxon>PX clade</taxon>
        <taxon>Phaeophyceae</taxon>
        <taxon>Ectocarpales</taxon>
        <taxon>Ectocarpaceae</taxon>
        <taxon>Ectocarpus</taxon>
    </lineage>
</organism>
<evidence type="ECO:0000313" key="2">
    <source>
        <dbReference type="EMBL" id="CBJ27900.1"/>
    </source>
</evidence>
<dbReference type="Pfam" id="PF25794">
    <property type="entry name" value="SACS"/>
    <property type="match status" value="1"/>
</dbReference>
<evidence type="ECO:0000259" key="1">
    <source>
        <dbReference type="Pfam" id="PF25794"/>
    </source>
</evidence>
<dbReference type="EMBL" id="FN649741">
    <property type="protein sequence ID" value="CBJ27900.1"/>
    <property type="molecule type" value="Genomic_DNA"/>
</dbReference>
<dbReference type="STRING" id="2880.D7G825"/>
<dbReference type="EMBL" id="FN649096">
    <property type="protein sequence ID" value="CBJ27900.1"/>
    <property type="molecule type" value="Genomic_DNA"/>
</dbReference>
<dbReference type="SUPFAM" id="SSF55874">
    <property type="entry name" value="ATPase domain of HSP90 chaperone/DNA topoisomerase II/histidine kinase"/>
    <property type="match status" value="1"/>
</dbReference>